<dbReference type="EMBL" id="ML994620">
    <property type="protein sequence ID" value="KAF2189549.1"/>
    <property type="molecule type" value="Genomic_DNA"/>
</dbReference>
<gene>
    <name evidence="1" type="ORF">K469DRAFT_700758</name>
</gene>
<proteinExistence type="predicted"/>
<organism evidence="1 2">
    <name type="scientific">Zopfia rhizophila CBS 207.26</name>
    <dbReference type="NCBI Taxonomy" id="1314779"/>
    <lineage>
        <taxon>Eukaryota</taxon>
        <taxon>Fungi</taxon>
        <taxon>Dikarya</taxon>
        <taxon>Ascomycota</taxon>
        <taxon>Pezizomycotina</taxon>
        <taxon>Dothideomycetes</taxon>
        <taxon>Dothideomycetes incertae sedis</taxon>
        <taxon>Zopfiaceae</taxon>
        <taxon>Zopfia</taxon>
    </lineage>
</organism>
<protein>
    <submittedName>
        <fullName evidence="1">Uncharacterized protein</fullName>
    </submittedName>
</protein>
<keyword evidence="2" id="KW-1185">Reference proteome</keyword>
<name>A0A6A6EG74_9PEZI</name>
<dbReference type="AlphaFoldDB" id="A0A6A6EG74"/>
<sequence>MSVLSVLATGIPPDSVSLATANPSAFSAQLASSLSAGQTPEWYQALPSDVKSYLPKLYPNTVSAVTTASETAAASLSSSLASERSSISASISSAANSTAVAAVSSAALAPTGGANSATTASTGGASYPTAVGAGIAGAMGFLGMLAL</sequence>
<accession>A0A6A6EG74</accession>
<evidence type="ECO:0000313" key="2">
    <source>
        <dbReference type="Proteomes" id="UP000800200"/>
    </source>
</evidence>
<evidence type="ECO:0000313" key="1">
    <source>
        <dbReference type="EMBL" id="KAF2189549.1"/>
    </source>
</evidence>
<dbReference type="Proteomes" id="UP000800200">
    <property type="component" value="Unassembled WGS sequence"/>
</dbReference>
<reference evidence="1" key="1">
    <citation type="journal article" date="2020" name="Stud. Mycol.">
        <title>101 Dothideomycetes genomes: a test case for predicting lifestyles and emergence of pathogens.</title>
        <authorList>
            <person name="Haridas S."/>
            <person name="Albert R."/>
            <person name="Binder M."/>
            <person name="Bloem J."/>
            <person name="Labutti K."/>
            <person name="Salamov A."/>
            <person name="Andreopoulos B."/>
            <person name="Baker S."/>
            <person name="Barry K."/>
            <person name="Bills G."/>
            <person name="Bluhm B."/>
            <person name="Cannon C."/>
            <person name="Castanera R."/>
            <person name="Culley D."/>
            <person name="Daum C."/>
            <person name="Ezra D."/>
            <person name="Gonzalez J."/>
            <person name="Henrissat B."/>
            <person name="Kuo A."/>
            <person name="Liang C."/>
            <person name="Lipzen A."/>
            <person name="Lutzoni F."/>
            <person name="Magnuson J."/>
            <person name="Mondo S."/>
            <person name="Nolan M."/>
            <person name="Ohm R."/>
            <person name="Pangilinan J."/>
            <person name="Park H.-J."/>
            <person name="Ramirez L."/>
            <person name="Alfaro M."/>
            <person name="Sun H."/>
            <person name="Tritt A."/>
            <person name="Yoshinaga Y."/>
            <person name="Zwiers L.-H."/>
            <person name="Turgeon B."/>
            <person name="Goodwin S."/>
            <person name="Spatafora J."/>
            <person name="Crous P."/>
            <person name="Grigoriev I."/>
        </authorList>
    </citation>
    <scope>NUCLEOTIDE SEQUENCE</scope>
    <source>
        <strain evidence="1">CBS 207.26</strain>
    </source>
</reference>